<protein>
    <submittedName>
        <fullName evidence="1">Uncharacterized protein</fullName>
    </submittedName>
</protein>
<evidence type="ECO:0000313" key="1">
    <source>
        <dbReference type="EMBL" id="KAG5182131.1"/>
    </source>
</evidence>
<sequence>MLREASPSPKRRPPAGLGSWRLESHVDDVTSTTFIVLFEDGTAHTAILDGNNEGGRWRYRANEFQLSITVKNRTGMKEDLRYIGQMQEYSGRIRGSVTEGQMDPFVVGDFQMTPVVASMSTDLMALARRRDEQQSITPLYSKKVLSGPWLLVHSGVSGLRGGVFELMLTEDGGFASVRGVGAGGMLAGRWNTWDREKFILTVVRLKSRGAQMTADHQYWGFKIHGDGVTPTRITGEIMYGYLEPTSIGCFTMMRPSQLAPEQ</sequence>
<dbReference type="EMBL" id="JAFCMP010000268">
    <property type="protein sequence ID" value="KAG5182131.1"/>
    <property type="molecule type" value="Genomic_DNA"/>
</dbReference>
<comment type="caution">
    <text evidence="1">The sequence shown here is derived from an EMBL/GenBank/DDBJ whole genome shotgun (WGS) entry which is preliminary data.</text>
</comment>
<evidence type="ECO:0000313" key="2">
    <source>
        <dbReference type="Proteomes" id="UP000664859"/>
    </source>
</evidence>
<dbReference type="Proteomes" id="UP000664859">
    <property type="component" value="Unassembled WGS sequence"/>
</dbReference>
<name>A0A835YV66_9STRA</name>
<proteinExistence type="predicted"/>
<gene>
    <name evidence="1" type="ORF">JKP88DRAFT_269980</name>
</gene>
<reference evidence="1" key="1">
    <citation type="submission" date="2021-02" db="EMBL/GenBank/DDBJ databases">
        <title>First Annotated Genome of the Yellow-green Alga Tribonema minus.</title>
        <authorList>
            <person name="Mahan K.M."/>
        </authorList>
    </citation>
    <scope>NUCLEOTIDE SEQUENCE</scope>
    <source>
        <strain evidence="1">UTEX B ZZ1240</strain>
    </source>
</reference>
<dbReference type="AlphaFoldDB" id="A0A835YV66"/>
<organism evidence="1 2">
    <name type="scientific">Tribonema minus</name>
    <dbReference type="NCBI Taxonomy" id="303371"/>
    <lineage>
        <taxon>Eukaryota</taxon>
        <taxon>Sar</taxon>
        <taxon>Stramenopiles</taxon>
        <taxon>Ochrophyta</taxon>
        <taxon>PX clade</taxon>
        <taxon>Xanthophyceae</taxon>
        <taxon>Tribonematales</taxon>
        <taxon>Tribonemataceae</taxon>
        <taxon>Tribonema</taxon>
    </lineage>
</organism>
<keyword evidence="2" id="KW-1185">Reference proteome</keyword>
<dbReference type="OrthoDB" id="10476997at2759"/>
<accession>A0A835YV66</accession>